<organism evidence="2 3">
    <name type="scientific">Elasticomyces elasticus</name>
    <dbReference type="NCBI Taxonomy" id="574655"/>
    <lineage>
        <taxon>Eukaryota</taxon>
        <taxon>Fungi</taxon>
        <taxon>Dikarya</taxon>
        <taxon>Ascomycota</taxon>
        <taxon>Pezizomycotina</taxon>
        <taxon>Dothideomycetes</taxon>
        <taxon>Dothideomycetidae</taxon>
        <taxon>Mycosphaerellales</taxon>
        <taxon>Teratosphaeriaceae</taxon>
        <taxon>Elasticomyces</taxon>
    </lineage>
</organism>
<dbReference type="Proteomes" id="UP001310594">
    <property type="component" value="Unassembled WGS sequence"/>
</dbReference>
<dbReference type="Pfam" id="PF00646">
    <property type="entry name" value="F-box"/>
    <property type="match status" value="1"/>
</dbReference>
<dbReference type="Gene3D" id="1.20.1280.50">
    <property type="match status" value="1"/>
</dbReference>
<dbReference type="EMBL" id="JAVRQU010000016">
    <property type="protein sequence ID" value="KAK5694040.1"/>
    <property type="molecule type" value="Genomic_DNA"/>
</dbReference>
<dbReference type="InterPro" id="IPR036047">
    <property type="entry name" value="F-box-like_dom_sf"/>
</dbReference>
<protein>
    <recommendedName>
        <fullName evidence="1">F-box domain-containing protein</fullName>
    </recommendedName>
</protein>
<proteinExistence type="predicted"/>
<dbReference type="SMART" id="SM00256">
    <property type="entry name" value="FBOX"/>
    <property type="match status" value="1"/>
</dbReference>
<evidence type="ECO:0000259" key="1">
    <source>
        <dbReference type="SMART" id="SM00256"/>
    </source>
</evidence>
<reference evidence="2" key="1">
    <citation type="submission" date="2023-08" db="EMBL/GenBank/DDBJ databases">
        <title>Black Yeasts Isolated from many extreme environments.</title>
        <authorList>
            <person name="Coleine C."/>
            <person name="Stajich J.E."/>
            <person name="Selbmann L."/>
        </authorList>
    </citation>
    <scope>NUCLEOTIDE SEQUENCE</scope>
    <source>
        <strain evidence="2">CCFEE 5810</strain>
    </source>
</reference>
<accession>A0AAN7VZF5</accession>
<dbReference type="AlphaFoldDB" id="A0AAN7VZF5"/>
<sequence>MAAIKALSIPELLEEILLDLSTKEILFAQKVCKTWKQIVDTTPSLQRALFLMPARNTDSSRTGAKSSFSRSVAAGHIECVPSFEDWPLFLLNPLLVGGSGGCVQTQGGDIEILSKPLNAGTESSCNRMYLSQPPTLVKRSEYDLKNGTRCLLGEEGRSGSKTFGDLIAMRARTGELTAQVKPQGQYSLRWRR</sequence>
<evidence type="ECO:0000313" key="2">
    <source>
        <dbReference type="EMBL" id="KAK5694040.1"/>
    </source>
</evidence>
<evidence type="ECO:0000313" key="3">
    <source>
        <dbReference type="Proteomes" id="UP001310594"/>
    </source>
</evidence>
<comment type="caution">
    <text evidence="2">The sequence shown here is derived from an EMBL/GenBank/DDBJ whole genome shotgun (WGS) entry which is preliminary data.</text>
</comment>
<feature type="domain" description="F-box" evidence="1">
    <location>
        <begin position="9"/>
        <end position="48"/>
    </location>
</feature>
<name>A0AAN7VZF5_9PEZI</name>
<dbReference type="InterPro" id="IPR001810">
    <property type="entry name" value="F-box_dom"/>
</dbReference>
<dbReference type="SUPFAM" id="SSF81383">
    <property type="entry name" value="F-box domain"/>
    <property type="match status" value="1"/>
</dbReference>
<gene>
    <name evidence="2" type="ORF">LTR97_009659</name>
</gene>